<dbReference type="InterPro" id="IPR006771">
    <property type="entry name" value="CetA-like"/>
</dbReference>
<gene>
    <name evidence="2" type="ORF">DM02DRAFT_524252</name>
</gene>
<keyword evidence="3" id="KW-1185">Reference proteome</keyword>
<dbReference type="InterPro" id="IPR037176">
    <property type="entry name" value="Osmotin/thaumatin-like_sf"/>
</dbReference>
<dbReference type="SUPFAM" id="SSF49870">
    <property type="entry name" value="Osmotin, thaumatin-like protein"/>
    <property type="match status" value="1"/>
</dbReference>
<reference evidence="2 3" key="1">
    <citation type="journal article" date="2018" name="Sci. Rep.">
        <title>Comparative genomics provides insights into the lifestyle and reveals functional heterogeneity of dark septate endophytic fungi.</title>
        <authorList>
            <person name="Knapp D.G."/>
            <person name="Nemeth J.B."/>
            <person name="Barry K."/>
            <person name="Hainaut M."/>
            <person name="Henrissat B."/>
            <person name="Johnson J."/>
            <person name="Kuo A."/>
            <person name="Lim J.H.P."/>
            <person name="Lipzen A."/>
            <person name="Nolan M."/>
            <person name="Ohm R.A."/>
            <person name="Tamas L."/>
            <person name="Grigoriev I.V."/>
            <person name="Spatafora J.W."/>
            <person name="Nagy L.G."/>
            <person name="Kovacs G.M."/>
        </authorList>
    </citation>
    <scope>NUCLEOTIDE SEQUENCE [LARGE SCALE GENOMIC DNA]</scope>
    <source>
        <strain evidence="2 3">DSE2036</strain>
    </source>
</reference>
<organism evidence="2 3">
    <name type="scientific">Periconia macrospinosa</name>
    <dbReference type="NCBI Taxonomy" id="97972"/>
    <lineage>
        <taxon>Eukaryota</taxon>
        <taxon>Fungi</taxon>
        <taxon>Dikarya</taxon>
        <taxon>Ascomycota</taxon>
        <taxon>Pezizomycotina</taxon>
        <taxon>Dothideomycetes</taxon>
        <taxon>Pleosporomycetidae</taxon>
        <taxon>Pleosporales</taxon>
        <taxon>Massarineae</taxon>
        <taxon>Periconiaceae</taxon>
        <taxon>Periconia</taxon>
    </lineage>
</organism>
<dbReference type="PANTHER" id="PTHR36195">
    <property type="entry name" value="DOMAIN PROTEIN, PUTATIVE (AFU_ORTHOLOGUE AFUA_5G01990)-RELATED-RELATED"/>
    <property type="match status" value="1"/>
</dbReference>
<name>A0A2V1DV10_9PLEO</name>
<dbReference type="Proteomes" id="UP000244855">
    <property type="component" value="Unassembled WGS sequence"/>
</dbReference>
<dbReference type="PANTHER" id="PTHR36195:SF4">
    <property type="entry name" value="DOMAIN PROTEIN, PUTATIVE (AFU_ORTHOLOGUE AFUA_5G01990)-RELATED"/>
    <property type="match status" value="1"/>
</dbReference>
<keyword evidence="1" id="KW-0732">Signal</keyword>
<dbReference type="AlphaFoldDB" id="A0A2V1DV10"/>
<dbReference type="Pfam" id="PF04681">
    <property type="entry name" value="Bys1"/>
    <property type="match status" value="1"/>
</dbReference>
<feature type="chain" id="PRO_5016003743" description="Osmotin, thaumatin-like protein" evidence="1">
    <location>
        <begin position="19"/>
        <end position="225"/>
    </location>
</feature>
<evidence type="ECO:0000313" key="3">
    <source>
        <dbReference type="Proteomes" id="UP000244855"/>
    </source>
</evidence>
<evidence type="ECO:0000256" key="1">
    <source>
        <dbReference type="SAM" id="SignalP"/>
    </source>
</evidence>
<proteinExistence type="predicted"/>
<dbReference type="EMBL" id="KZ805352">
    <property type="protein sequence ID" value="PVI01782.1"/>
    <property type="molecule type" value="Genomic_DNA"/>
</dbReference>
<dbReference type="OrthoDB" id="5144514at2759"/>
<accession>A0A2V1DV10</accession>
<feature type="signal peptide" evidence="1">
    <location>
        <begin position="1"/>
        <end position="18"/>
    </location>
</feature>
<protein>
    <recommendedName>
        <fullName evidence="4">Osmotin, thaumatin-like protein</fullName>
    </recommendedName>
</protein>
<evidence type="ECO:0000313" key="2">
    <source>
        <dbReference type="EMBL" id="PVI01782.1"/>
    </source>
</evidence>
<sequence>MQFKNLLVLGAAISSAAATADLSAVPRNAIERFLGKPEPVASRSLEARGLGNAIFENRCSYDVWIWSVDGKGSSGAKLVPKRTKYTEPVRTSCPGCGVVIKVSKTNQIVNGKHTQFEYTVGDKLWYDISYVNCAKDKSADNCPGHEKGNAMQGLDKDCGQANCRGGTYCPEQSYYVDQPLIKLGIKEPVFACPVQKLSGDISMRLCSDEKPLAKRSVAGRLLIDE</sequence>
<evidence type="ECO:0008006" key="4">
    <source>
        <dbReference type="Google" id="ProtNLM"/>
    </source>
</evidence>